<sequence length="409" mass="47322">MEHVPLELTYLVHLRQRHLRNLVLHCQGCITTTQSWLELDELQHLSTVSLHISSNDDCVRGRQMLEQMTHLRNLSIGIGYENSMGAQGVVNILFARWKGKEETRKLQLEELLFRRCDWEGNGQILASVLDMNKLKHLAFIECSETDELLESFLKAPVNLRVFIDEACTNIAEPATRSHEKFLEHFQGLQQLRFTRETNEDLQLSSWKSIRAHGASLRLRFIDDLGRNANPYTLDSTNRRNMAAFRGLCIHCPQLEQLAIQPPPVYHTHDESSYNFQAFLRCLKNLRKLTALRLITYPGLLLQSRGPDVEDKPTIELRDLRLKIEMQELADRIITELYVCCPSFTALVIDARERHQDIGSGDTANSYGCLREIRTDPFKWEKAAGYPIEPHMIKHHEPCSQIFENRIKTL</sequence>
<evidence type="ECO:0000313" key="1">
    <source>
        <dbReference type="EMBL" id="KAK3678244.1"/>
    </source>
</evidence>
<accession>A0ACC3MA29</accession>
<dbReference type="EMBL" id="JAUTXU010000571">
    <property type="protein sequence ID" value="KAK3678244.1"/>
    <property type="molecule type" value="Genomic_DNA"/>
</dbReference>
<name>A0ACC3MA29_9PEZI</name>
<protein>
    <submittedName>
        <fullName evidence="1">Uncharacterized protein</fullName>
    </submittedName>
</protein>
<proteinExistence type="predicted"/>
<organism evidence="1 2">
    <name type="scientific">Vermiconidia calcicola</name>
    <dbReference type="NCBI Taxonomy" id="1690605"/>
    <lineage>
        <taxon>Eukaryota</taxon>
        <taxon>Fungi</taxon>
        <taxon>Dikarya</taxon>
        <taxon>Ascomycota</taxon>
        <taxon>Pezizomycotina</taxon>
        <taxon>Dothideomycetes</taxon>
        <taxon>Dothideomycetidae</taxon>
        <taxon>Mycosphaerellales</taxon>
        <taxon>Extremaceae</taxon>
        <taxon>Vermiconidia</taxon>
    </lineage>
</organism>
<reference evidence="1" key="1">
    <citation type="submission" date="2023-07" db="EMBL/GenBank/DDBJ databases">
        <title>Black Yeasts Isolated from many extreme environments.</title>
        <authorList>
            <person name="Coleine C."/>
            <person name="Stajich J.E."/>
            <person name="Selbmann L."/>
        </authorList>
    </citation>
    <scope>NUCLEOTIDE SEQUENCE</scope>
    <source>
        <strain evidence="1">CCFEE 5714</strain>
    </source>
</reference>
<comment type="caution">
    <text evidence="1">The sequence shown here is derived from an EMBL/GenBank/DDBJ whole genome shotgun (WGS) entry which is preliminary data.</text>
</comment>
<keyword evidence="2" id="KW-1185">Reference proteome</keyword>
<evidence type="ECO:0000313" key="2">
    <source>
        <dbReference type="Proteomes" id="UP001281147"/>
    </source>
</evidence>
<dbReference type="Proteomes" id="UP001281147">
    <property type="component" value="Unassembled WGS sequence"/>
</dbReference>
<gene>
    <name evidence="1" type="ORF">LTR37_021489</name>
</gene>